<dbReference type="PIRSF" id="PIRSF002465">
    <property type="entry name" value="Phsphlp_syn_PlsX"/>
    <property type="match status" value="1"/>
</dbReference>
<dbReference type="GO" id="GO:0006633">
    <property type="term" value="P:fatty acid biosynthetic process"/>
    <property type="evidence" value="ECO:0007669"/>
    <property type="project" value="UniProtKB-UniRule"/>
</dbReference>
<name>A0A6V8SM63_9CLOT</name>
<evidence type="ECO:0000313" key="11">
    <source>
        <dbReference type="EMBL" id="GFP75963.1"/>
    </source>
</evidence>
<dbReference type="Gene3D" id="3.40.718.10">
    <property type="entry name" value="Isopropylmalate Dehydrogenase"/>
    <property type="match status" value="1"/>
</dbReference>
<evidence type="ECO:0000256" key="1">
    <source>
        <dbReference type="ARBA" id="ARBA00001232"/>
    </source>
</evidence>
<protein>
    <recommendedName>
        <fullName evidence="8 10">Phosphate acyltransferase</fullName>
        <ecNumber evidence="8 10">2.3.1.274</ecNumber>
    </recommendedName>
    <alternativeName>
        <fullName evidence="10">Acyl-ACP phosphotransacylase</fullName>
    </alternativeName>
    <alternativeName>
        <fullName evidence="10">Acyl-[acyl-carrier-protein]--phosphate acyltransferase</fullName>
    </alternativeName>
    <alternativeName>
        <fullName evidence="10">Phosphate-acyl-ACP acyltransferase</fullName>
    </alternativeName>
</protein>
<dbReference type="Pfam" id="PF02504">
    <property type="entry name" value="FA_synthesis"/>
    <property type="match status" value="1"/>
</dbReference>
<dbReference type="HAMAP" id="MF_00019">
    <property type="entry name" value="PlsX"/>
    <property type="match status" value="1"/>
</dbReference>
<comment type="subunit">
    <text evidence="9 10">Homodimer. Probably interacts with PlsY.</text>
</comment>
<keyword evidence="11" id="KW-0012">Acyltransferase</keyword>
<dbReference type="GO" id="GO:0008654">
    <property type="term" value="P:phospholipid biosynthetic process"/>
    <property type="evidence" value="ECO:0007669"/>
    <property type="project" value="UniProtKB-KW"/>
</dbReference>
<dbReference type="AlphaFoldDB" id="A0A6V8SM63"/>
<evidence type="ECO:0000256" key="5">
    <source>
        <dbReference type="ARBA" id="ARBA00023098"/>
    </source>
</evidence>
<keyword evidence="2 10" id="KW-0963">Cytoplasm</keyword>
<comment type="subcellular location">
    <subcellularLocation>
        <location evidence="10">Cytoplasm</location>
    </subcellularLocation>
    <text evidence="10">Associated with the membrane possibly through PlsY.</text>
</comment>
<keyword evidence="4 10" id="KW-0808">Transferase</keyword>
<evidence type="ECO:0000313" key="12">
    <source>
        <dbReference type="Proteomes" id="UP000580568"/>
    </source>
</evidence>
<reference evidence="11 12" key="1">
    <citation type="submission" date="2020-07" db="EMBL/GenBank/DDBJ databases">
        <title>A new beta-1,3-glucan-decomposing anaerobic bacterium isolated from anoxic soil subjected to biological soil disinfestation.</title>
        <authorList>
            <person name="Ueki A."/>
            <person name="Tonouchi A."/>
        </authorList>
    </citation>
    <scope>NUCLEOTIDE SEQUENCE [LARGE SCALE GENOMIC DNA]</scope>
    <source>
        <strain evidence="11 12">TW1</strain>
    </source>
</reference>
<dbReference type="PANTHER" id="PTHR30100:SF1">
    <property type="entry name" value="PHOSPHATE ACYLTRANSFERASE"/>
    <property type="match status" value="1"/>
</dbReference>
<evidence type="ECO:0000256" key="2">
    <source>
        <dbReference type="ARBA" id="ARBA00022490"/>
    </source>
</evidence>
<keyword evidence="12" id="KW-1185">Reference proteome</keyword>
<evidence type="ECO:0000256" key="7">
    <source>
        <dbReference type="ARBA" id="ARBA00023264"/>
    </source>
</evidence>
<dbReference type="InterPro" id="IPR012281">
    <property type="entry name" value="Phospholipid_synth_PlsX-like"/>
</dbReference>
<comment type="catalytic activity">
    <reaction evidence="1 10">
        <text>a fatty acyl-[ACP] + phosphate = an acyl phosphate + holo-[ACP]</text>
        <dbReference type="Rhea" id="RHEA:42292"/>
        <dbReference type="Rhea" id="RHEA-COMP:9685"/>
        <dbReference type="Rhea" id="RHEA-COMP:14125"/>
        <dbReference type="ChEBI" id="CHEBI:43474"/>
        <dbReference type="ChEBI" id="CHEBI:59918"/>
        <dbReference type="ChEBI" id="CHEBI:64479"/>
        <dbReference type="ChEBI" id="CHEBI:138651"/>
        <dbReference type="EC" id="2.3.1.274"/>
    </reaction>
</comment>
<accession>A0A6V8SM63</accession>
<comment type="function">
    <text evidence="10">Catalyzes the reversible formation of acyl-phosphate (acyl-PO(4)) from acyl-[acyl-carrier-protein] (acyl-ACP). This enzyme utilizes acyl-ACP as fatty acyl donor, but not acyl-CoA.</text>
</comment>
<dbReference type="InterPro" id="IPR003664">
    <property type="entry name" value="FA_synthesis"/>
</dbReference>
<dbReference type="EC" id="2.3.1.274" evidence="8 10"/>
<evidence type="ECO:0000256" key="4">
    <source>
        <dbReference type="ARBA" id="ARBA00022679"/>
    </source>
</evidence>
<evidence type="ECO:0000256" key="6">
    <source>
        <dbReference type="ARBA" id="ARBA00023209"/>
    </source>
</evidence>
<dbReference type="NCBIfam" id="TIGR00182">
    <property type="entry name" value="plsX"/>
    <property type="match status" value="1"/>
</dbReference>
<keyword evidence="5 10" id="KW-0443">Lipid metabolism</keyword>
<dbReference type="Proteomes" id="UP000580568">
    <property type="component" value="Unassembled WGS sequence"/>
</dbReference>
<keyword evidence="6 10" id="KW-0594">Phospholipid biosynthesis</keyword>
<evidence type="ECO:0000256" key="8">
    <source>
        <dbReference type="ARBA" id="ARBA00024069"/>
    </source>
</evidence>
<dbReference type="GO" id="GO:0043811">
    <property type="term" value="F:phosphate:acyl-[acyl carrier protein] acyltransferase activity"/>
    <property type="evidence" value="ECO:0007669"/>
    <property type="project" value="UniProtKB-UniRule"/>
</dbReference>
<keyword evidence="7 10" id="KW-1208">Phospholipid metabolism</keyword>
<comment type="caution">
    <text evidence="11">The sequence shown here is derived from an EMBL/GenBank/DDBJ whole genome shotgun (WGS) entry which is preliminary data.</text>
</comment>
<dbReference type="UniPathway" id="UPA00085"/>
<proteinExistence type="inferred from homology"/>
<dbReference type="EMBL" id="BLZR01000001">
    <property type="protein sequence ID" value="GFP75963.1"/>
    <property type="molecule type" value="Genomic_DNA"/>
</dbReference>
<dbReference type="SUPFAM" id="SSF53659">
    <property type="entry name" value="Isocitrate/Isopropylmalate dehydrogenase-like"/>
    <property type="match status" value="1"/>
</dbReference>
<dbReference type="RefSeq" id="WP_183277428.1">
    <property type="nucleotide sequence ID" value="NZ_BLZR01000001.1"/>
</dbReference>
<dbReference type="GO" id="GO:0005737">
    <property type="term" value="C:cytoplasm"/>
    <property type="evidence" value="ECO:0007669"/>
    <property type="project" value="UniProtKB-SubCell"/>
</dbReference>
<dbReference type="PANTHER" id="PTHR30100">
    <property type="entry name" value="FATTY ACID/PHOSPHOLIPID SYNTHESIS PROTEIN PLSX"/>
    <property type="match status" value="1"/>
</dbReference>
<comment type="similarity">
    <text evidence="10">Belongs to the PlsX family.</text>
</comment>
<evidence type="ECO:0000256" key="3">
    <source>
        <dbReference type="ARBA" id="ARBA00022516"/>
    </source>
</evidence>
<sequence length="335" mass="36158">MRIAIDGMGGDNSPSAVVEGCVEALKEFKDIEIVITGPEEKLKNELSKYQYDGSRVKIIDATEVIGTNEHPVMALRKKKDSTLNKALKLVKDKECDAVISAGSTGAFLAGCTLVIGRIKGIERPALSPIMPGINGPFIVVDAGANVDCKPQYLKQFAIMGKVYYENVIKVSNPTVALVNIGAEEEKGNELTKETYSLLKDSNLNFVGNIEPRDISNGDVNVVVCDGFVGNTVLKMYEGVASNLLGTIKSEITSSIITKIGALFILPVIKSLKNKFDYKEYGGAPFLGVDGICIKAHGSSDARAFKNAIKQARTFYVNDTLAKLKVELEANTNDKN</sequence>
<gene>
    <name evidence="10" type="primary">plsX</name>
    <name evidence="11" type="ORF">bsdtw1_02056</name>
</gene>
<comment type="pathway">
    <text evidence="10">Lipid metabolism; phospholipid metabolism.</text>
</comment>
<keyword evidence="3 10" id="KW-0444">Lipid biosynthesis</keyword>
<evidence type="ECO:0000256" key="10">
    <source>
        <dbReference type="HAMAP-Rule" id="MF_00019"/>
    </source>
</evidence>
<evidence type="ECO:0000256" key="9">
    <source>
        <dbReference type="ARBA" id="ARBA00046608"/>
    </source>
</evidence>
<organism evidence="11 12">
    <name type="scientific">Clostridium fungisolvens</name>
    <dbReference type="NCBI Taxonomy" id="1604897"/>
    <lineage>
        <taxon>Bacteria</taxon>
        <taxon>Bacillati</taxon>
        <taxon>Bacillota</taxon>
        <taxon>Clostridia</taxon>
        <taxon>Eubacteriales</taxon>
        <taxon>Clostridiaceae</taxon>
        <taxon>Clostridium</taxon>
    </lineage>
</organism>